<dbReference type="Proteomes" id="UP000003835">
    <property type="component" value="Unassembled WGS sequence"/>
</dbReference>
<gene>
    <name evidence="2" type="ORF">MC7420_5459</name>
</gene>
<dbReference type="AlphaFoldDB" id="B4VPR1"/>
<proteinExistence type="predicted"/>
<keyword evidence="1" id="KW-0732">Signal</keyword>
<sequence length="252" mass="25930">MGKSMSPNSSLLSLSFIATVVALMSGGNATAATVNLNFQKLTNVTGGDPAQTAVFRADLSAINFDINSIQIKDNSSGLGGAAGQFSGFDLDAIKLSTTQINNAADINSLPGLDVFDFTARTIFMPGVQRSPTDPKLFGTTATGNSIDNTVATLGSFDGNSTTNTTFPPPVANGFVSLGDNGKVGFNLTSSVSPSNSLFLYIGEVGDNGEVAAGQIIVSDQPVNVPEPLTILGSATALGFAALFKREHSRKAR</sequence>
<evidence type="ECO:0000313" key="2">
    <source>
        <dbReference type="EMBL" id="EDX76025.1"/>
    </source>
</evidence>
<dbReference type="STRING" id="118168.MC7420_5459"/>
<feature type="signal peptide" evidence="1">
    <location>
        <begin position="1"/>
        <end position="31"/>
    </location>
</feature>
<protein>
    <recommendedName>
        <fullName evidence="4">PEP-CTERM exosortase interaction domain protein</fullName>
    </recommendedName>
</protein>
<dbReference type="InterPro" id="IPR026374">
    <property type="entry name" value="Cyano_PEP"/>
</dbReference>
<keyword evidence="3" id="KW-1185">Reference proteome</keyword>
<dbReference type="HOGENOM" id="CLU_1101421_0_0_3"/>
<evidence type="ECO:0000313" key="3">
    <source>
        <dbReference type="Proteomes" id="UP000003835"/>
    </source>
</evidence>
<name>B4VPR1_9CYAN</name>
<organism evidence="2 3">
    <name type="scientific">Coleofasciculus chthonoplastes PCC 7420</name>
    <dbReference type="NCBI Taxonomy" id="118168"/>
    <lineage>
        <taxon>Bacteria</taxon>
        <taxon>Bacillati</taxon>
        <taxon>Cyanobacteriota</taxon>
        <taxon>Cyanophyceae</taxon>
        <taxon>Coleofasciculales</taxon>
        <taxon>Coleofasciculaceae</taxon>
        <taxon>Coleofasciculus</taxon>
    </lineage>
</organism>
<dbReference type="NCBIfam" id="TIGR04155">
    <property type="entry name" value="cyano_PEP"/>
    <property type="match status" value="1"/>
</dbReference>
<evidence type="ECO:0000256" key="1">
    <source>
        <dbReference type="SAM" id="SignalP"/>
    </source>
</evidence>
<dbReference type="EMBL" id="DS989847">
    <property type="protein sequence ID" value="EDX76025.1"/>
    <property type="molecule type" value="Genomic_DNA"/>
</dbReference>
<evidence type="ECO:0008006" key="4">
    <source>
        <dbReference type="Google" id="ProtNLM"/>
    </source>
</evidence>
<feature type="chain" id="PRO_5002827600" description="PEP-CTERM exosortase interaction domain protein" evidence="1">
    <location>
        <begin position="32"/>
        <end position="252"/>
    </location>
</feature>
<reference evidence="2 3" key="1">
    <citation type="submission" date="2008-07" db="EMBL/GenBank/DDBJ databases">
        <authorList>
            <person name="Tandeau de Marsac N."/>
            <person name="Ferriera S."/>
            <person name="Johnson J."/>
            <person name="Kravitz S."/>
            <person name="Beeson K."/>
            <person name="Sutton G."/>
            <person name="Rogers Y.-H."/>
            <person name="Friedman R."/>
            <person name="Frazier M."/>
            <person name="Venter J.C."/>
        </authorList>
    </citation>
    <scope>NUCLEOTIDE SEQUENCE [LARGE SCALE GENOMIC DNA]</scope>
    <source>
        <strain evidence="2 3">PCC 7420</strain>
    </source>
</reference>
<accession>B4VPR1</accession>
<dbReference type="eggNOG" id="COG2931">
    <property type="taxonomic scope" value="Bacteria"/>
</dbReference>